<protein>
    <submittedName>
        <fullName evidence="7">ABC transporter substrate-binding protein</fullName>
    </submittedName>
</protein>
<dbReference type="GO" id="GO:0043190">
    <property type="term" value="C:ATP-binding cassette (ABC) transporter complex"/>
    <property type="evidence" value="ECO:0007669"/>
    <property type="project" value="InterPro"/>
</dbReference>
<gene>
    <name evidence="6" type="ORF">AFM16_36920</name>
    <name evidence="7" type="ORF">HCX60_37535</name>
</gene>
<evidence type="ECO:0000313" key="8">
    <source>
        <dbReference type="Proteomes" id="UP000190306"/>
    </source>
</evidence>
<feature type="signal peptide" evidence="4">
    <location>
        <begin position="1"/>
        <end position="29"/>
    </location>
</feature>
<comment type="similarity">
    <text evidence="1">Belongs to the bacterial solute-binding protein 5 family.</text>
</comment>
<dbReference type="PANTHER" id="PTHR30290">
    <property type="entry name" value="PERIPLASMIC BINDING COMPONENT OF ABC TRANSPORTER"/>
    <property type="match status" value="1"/>
</dbReference>
<dbReference type="GO" id="GO:1904680">
    <property type="term" value="F:peptide transmembrane transporter activity"/>
    <property type="evidence" value="ECO:0007669"/>
    <property type="project" value="TreeGrafter"/>
</dbReference>
<dbReference type="EMBL" id="LHQL01000014">
    <property type="protein sequence ID" value="OOQ48480.1"/>
    <property type="molecule type" value="Genomic_DNA"/>
</dbReference>
<dbReference type="AlphaFoldDB" id="A0AAE6YGQ9"/>
<dbReference type="Gene3D" id="3.10.105.10">
    <property type="entry name" value="Dipeptide-binding Protein, Domain 3"/>
    <property type="match status" value="1"/>
</dbReference>
<dbReference type="Pfam" id="PF00496">
    <property type="entry name" value="SBP_bac_5"/>
    <property type="match status" value="1"/>
</dbReference>
<evidence type="ECO:0000259" key="5">
    <source>
        <dbReference type="Pfam" id="PF00496"/>
    </source>
</evidence>
<evidence type="ECO:0000256" key="3">
    <source>
        <dbReference type="ARBA" id="ARBA00022729"/>
    </source>
</evidence>
<keyword evidence="3 4" id="KW-0732">Signal</keyword>
<dbReference type="PANTHER" id="PTHR30290:SF9">
    <property type="entry name" value="OLIGOPEPTIDE-BINDING PROTEIN APPA"/>
    <property type="match status" value="1"/>
</dbReference>
<evidence type="ECO:0000256" key="4">
    <source>
        <dbReference type="SAM" id="SignalP"/>
    </source>
</evidence>
<dbReference type="InterPro" id="IPR039424">
    <property type="entry name" value="SBP_5"/>
</dbReference>
<keyword evidence="2" id="KW-0813">Transport</keyword>
<dbReference type="Proteomes" id="UP000190306">
    <property type="component" value="Chromosome"/>
</dbReference>
<accession>A0AAE6YGQ9</accession>
<evidence type="ECO:0000313" key="6">
    <source>
        <dbReference type="EMBL" id="OOQ48480.1"/>
    </source>
</evidence>
<evidence type="ECO:0000313" key="9">
    <source>
        <dbReference type="Proteomes" id="UP000502504"/>
    </source>
</evidence>
<evidence type="ECO:0000256" key="2">
    <source>
        <dbReference type="ARBA" id="ARBA00022448"/>
    </source>
</evidence>
<feature type="chain" id="PRO_5042140923" evidence="4">
    <location>
        <begin position="30"/>
        <end position="516"/>
    </location>
</feature>
<name>A0AAE6YGQ9_STRAT</name>
<sequence>MRRSPTRRPLTALAAVATLTLLSSCTAGGQEAAGDTTATVTIDAPNSMDPRKALALPDFQLARLSYDTLVRRDDGGLVPGLADTWKATPTRVDFTLREGATCADGTAITARIVSDSINSFVKNGEASTLAAIFGGTRPTATAEGTSTVVVETDAPWAELAQAFSVAATGIVCPKGLADDKALAGGPVDGSASGPYTLTSFEKGVRYVYTLRDDYTTWPKWRTKLDGTPPKTVEYLVAPDPSATANMVMSGDLDLARIMPDSRTRFDGSPDVTLTSYPFGTFFLVFNERKGSPFADRTKRAAVARAVDRKALNQSALDGTGALGVTLANPGNTCVPKTNDSLIGQDPEAAARALDGVKIRILGAQVIGSGGAGNVYLQEVLRKAGAEVELDNVDIGTWVSKAFSQPNTWDLTIFPDLNFLGSLANTLPLFLGPDVLEGGPNLGGVHNPVTSDAFDQARADTDETSRCALYNKATDALIERADAVPLVTEQYIYAQREGFKVYMLGGSLDDHIFRITG</sequence>
<dbReference type="PROSITE" id="PS51257">
    <property type="entry name" value="PROKAR_LIPOPROTEIN"/>
    <property type="match status" value="1"/>
</dbReference>
<dbReference type="PIRSF" id="PIRSF002741">
    <property type="entry name" value="MppA"/>
    <property type="match status" value="1"/>
</dbReference>
<dbReference type="RefSeq" id="WP_078637245.1">
    <property type="nucleotide sequence ID" value="NZ_CM007717.1"/>
</dbReference>
<dbReference type="InterPro" id="IPR030678">
    <property type="entry name" value="Peptide/Ni-bd"/>
</dbReference>
<evidence type="ECO:0000313" key="7">
    <source>
        <dbReference type="EMBL" id="QIT48524.1"/>
    </source>
</evidence>
<keyword evidence="8" id="KW-1185">Reference proteome</keyword>
<reference evidence="6 8" key="1">
    <citation type="submission" date="2015-07" db="EMBL/GenBank/DDBJ databases">
        <title>Draft Genome Sequence of Streptomyces antibioticus, IMRU 3720 reveals insights in the evolution of actinomycin biosynthetic gene clusters in Streptomyces.</title>
        <authorList>
            <person name="Crnovcic I."/>
            <person name="Ruckert C."/>
            <person name="Kalinowksi J."/>
            <person name="Keller U."/>
        </authorList>
    </citation>
    <scope>NUCLEOTIDE SEQUENCE [LARGE SCALE GENOMIC DNA]</scope>
    <source>
        <strain evidence="6 8">DSM 41481</strain>
    </source>
</reference>
<dbReference type="GO" id="GO:0042597">
    <property type="term" value="C:periplasmic space"/>
    <property type="evidence" value="ECO:0007669"/>
    <property type="project" value="UniProtKB-ARBA"/>
</dbReference>
<feature type="domain" description="Solute-binding protein family 5" evidence="5">
    <location>
        <begin position="77"/>
        <end position="358"/>
    </location>
</feature>
<dbReference type="InterPro" id="IPR000914">
    <property type="entry name" value="SBP_5_dom"/>
</dbReference>
<evidence type="ECO:0000256" key="1">
    <source>
        <dbReference type="ARBA" id="ARBA00005695"/>
    </source>
</evidence>
<organism evidence="7 9">
    <name type="scientific">Streptomyces antibioticus</name>
    <dbReference type="NCBI Taxonomy" id="1890"/>
    <lineage>
        <taxon>Bacteria</taxon>
        <taxon>Bacillati</taxon>
        <taxon>Actinomycetota</taxon>
        <taxon>Actinomycetes</taxon>
        <taxon>Kitasatosporales</taxon>
        <taxon>Streptomycetaceae</taxon>
        <taxon>Streptomyces</taxon>
    </lineage>
</organism>
<dbReference type="SUPFAM" id="SSF53850">
    <property type="entry name" value="Periplasmic binding protein-like II"/>
    <property type="match status" value="1"/>
</dbReference>
<dbReference type="CDD" id="cd00995">
    <property type="entry name" value="PBP2_NikA_DppA_OppA_like"/>
    <property type="match status" value="1"/>
</dbReference>
<dbReference type="Gene3D" id="3.40.190.10">
    <property type="entry name" value="Periplasmic binding protein-like II"/>
    <property type="match status" value="1"/>
</dbReference>
<dbReference type="GO" id="GO:0015833">
    <property type="term" value="P:peptide transport"/>
    <property type="evidence" value="ECO:0007669"/>
    <property type="project" value="TreeGrafter"/>
</dbReference>
<reference evidence="7 9" key="2">
    <citation type="submission" date="2020-03" db="EMBL/GenBank/DDBJ databases">
        <title>Is there a link between lipid content and antibiotic production in Streptomyces?</title>
        <authorList>
            <person name="David M."/>
            <person name="Lejeune C."/>
            <person name="Abreu S."/>
            <person name="Thibessard A."/>
            <person name="Leblond P."/>
            <person name="Chaminade P."/>
            <person name="Virolle M.-J."/>
        </authorList>
    </citation>
    <scope>NUCLEOTIDE SEQUENCE [LARGE SCALE GENOMIC DNA]</scope>
    <source>
        <strain evidence="7 9">DSM 41481</strain>
    </source>
</reference>
<proteinExistence type="inferred from homology"/>
<dbReference type="EMBL" id="CP050692">
    <property type="protein sequence ID" value="QIT48524.1"/>
    <property type="molecule type" value="Genomic_DNA"/>
</dbReference>
<dbReference type="Proteomes" id="UP000502504">
    <property type="component" value="Chromosome"/>
</dbReference>